<sequence>MMLFVNVQQQGTLKHAQLSAIAHNRKVIAQFRAKAKNPTLYQDSCDDYLRKVLMR</sequence>
<dbReference type="Proteomes" id="UP000092154">
    <property type="component" value="Unassembled WGS sequence"/>
</dbReference>
<evidence type="ECO:0000313" key="2">
    <source>
        <dbReference type="Proteomes" id="UP000092154"/>
    </source>
</evidence>
<accession>A0A1B7NAX0</accession>
<protein>
    <submittedName>
        <fullName evidence="1">Uncharacterized protein</fullName>
    </submittedName>
</protein>
<dbReference type="InParanoid" id="A0A1B7NAX0"/>
<gene>
    <name evidence="1" type="ORF">K503DRAFT_432835</name>
</gene>
<evidence type="ECO:0000313" key="1">
    <source>
        <dbReference type="EMBL" id="OAX41928.1"/>
    </source>
</evidence>
<dbReference type="AlphaFoldDB" id="A0A1B7NAX0"/>
<proteinExistence type="predicted"/>
<dbReference type="OrthoDB" id="24745at2759"/>
<organism evidence="1 2">
    <name type="scientific">Rhizopogon vinicolor AM-OR11-026</name>
    <dbReference type="NCBI Taxonomy" id="1314800"/>
    <lineage>
        <taxon>Eukaryota</taxon>
        <taxon>Fungi</taxon>
        <taxon>Dikarya</taxon>
        <taxon>Basidiomycota</taxon>
        <taxon>Agaricomycotina</taxon>
        <taxon>Agaricomycetes</taxon>
        <taxon>Agaricomycetidae</taxon>
        <taxon>Boletales</taxon>
        <taxon>Suillineae</taxon>
        <taxon>Rhizopogonaceae</taxon>
        <taxon>Rhizopogon</taxon>
    </lineage>
</organism>
<name>A0A1B7NAX0_9AGAM</name>
<dbReference type="EMBL" id="KV448168">
    <property type="protein sequence ID" value="OAX41928.1"/>
    <property type="molecule type" value="Genomic_DNA"/>
</dbReference>
<reference evidence="1 2" key="1">
    <citation type="submission" date="2016-06" db="EMBL/GenBank/DDBJ databases">
        <title>Comparative genomics of the ectomycorrhizal sister species Rhizopogon vinicolor and Rhizopogon vesiculosus (Basidiomycota: Boletales) reveals a divergence of the mating type B locus.</title>
        <authorList>
            <consortium name="DOE Joint Genome Institute"/>
            <person name="Mujic A.B."/>
            <person name="Kuo A."/>
            <person name="Tritt A."/>
            <person name="Lipzen A."/>
            <person name="Chen C."/>
            <person name="Johnson J."/>
            <person name="Sharma A."/>
            <person name="Barry K."/>
            <person name="Grigoriev I.V."/>
            <person name="Spatafora J.W."/>
        </authorList>
    </citation>
    <scope>NUCLEOTIDE SEQUENCE [LARGE SCALE GENOMIC DNA]</scope>
    <source>
        <strain evidence="1 2">AM-OR11-026</strain>
    </source>
</reference>
<keyword evidence="2" id="KW-1185">Reference proteome</keyword>